<dbReference type="CDD" id="cd09873">
    <property type="entry name" value="PIN_Pae0151-like"/>
    <property type="match status" value="1"/>
</dbReference>
<dbReference type="InterPro" id="IPR029060">
    <property type="entry name" value="PIN-like_dom_sf"/>
</dbReference>
<comment type="caution">
    <text evidence="2">The sequence shown here is derived from an EMBL/GenBank/DDBJ whole genome shotgun (WGS) entry which is preliminary data.</text>
</comment>
<dbReference type="EMBL" id="BARS01019188">
    <property type="protein sequence ID" value="GAF88140.1"/>
    <property type="molecule type" value="Genomic_DNA"/>
</dbReference>
<evidence type="ECO:0000313" key="2">
    <source>
        <dbReference type="EMBL" id="GAF88140.1"/>
    </source>
</evidence>
<dbReference type="Pfam" id="PF01850">
    <property type="entry name" value="PIN"/>
    <property type="match status" value="1"/>
</dbReference>
<reference evidence="2" key="1">
    <citation type="journal article" date="2014" name="Front. Microbiol.">
        <title>High frequency of phylogenetically diverse reductive dehalogenase-homologous genes in deep subseafloor sedimentary metagenomes.</title>
        <authorList>
            <person name="Kawai M."/>
            <person name="Futagami T."/>
            <person name="Toyoda A."/>
            <person name="Takaki Y."/>
            <person name="Nishi S."/>
            <person name="Hori S."/>
            <person name="Arai W."/>
            <person name="Tsubouchi T."/>
            <person name="Morono Y."/>
            <person name="Uchiyama I."/>
            <person name="Ito T."/>
            <person name="Fujiyama A."/>
            <person name="Inagaki F."/>
            <person name="Takami H."/>
        </authorList>
    </citation>
    <scope>NUCLEOTIDE SEQUENCE</scope>
    <source>
        <strain evidence="2">Expedition CK06-06</strain>
    </source>
</reference>
<dbReference type="AlphaFoldDB" id="X0UHZ4"/>
<dbReference type="InterPro" id="IPR002716">
    <property type="entry name" value="PIN_dom"/>
</dbReference>
<dbReference type="InterPro" id="IPR044153">
    <property type="entry name" value="PIN_Pae0151-like"/>
</dbReference>
<feature type="domain" description="PIN" evidence="1">
    <location>
        <begin position="7"/>
        <end position="51"/>
    </location>
</feature>
<sequence length="74" mass="8459">MISKEVNKKLLTKANFYAQKFNLSIYDASYIALAKVEKAILITADGKLARKIKLSFVKMLKQVSFDENKKILFS</sequence>
<name>X0UHZ4_9ZZZZ</name>
<dbReference type="Gene3D" id="3.40.50.1010">
    <property type="entry name" value="5'-nuclease"/>
    <property type="match status" value="1"/>
</dbReference>
<proteinExistence type="predicted"/>
<organism evidence="2">
    <name type="scientific">marine sediment metagenome</name>
    <dbReference type="NCBI Taxonomy" id="412755"/>
    <lineage>
        <taxon>unclassified sequences</taxon>
        <taxon>metagenomes</taxon>
        <taxon>ecological metagenomes</taxon>
    </lineage>
</organism>
<gene>
    <name evidence="2" type="ORF">S01H1_31127</name>
</gene>
<accession>X0UHZ4</accession>
<protein>
    <recommendedName>
        <fullName evidence="1">PIN domain-containing protein</fullName>
    </recommendedName>
</protein>
<dbReference type="SUPFAM" id="SSF88723">
    <property type="entry name" value="PIN domain-like"/>
    <property type="match status" value="1"/>
</dbReference>
<evidence type="ECO:0000259" key="1">
    <source>
        <dbReference type="Pfam" id="PF01850"/>
    </source>
</evidence>